<name>A0A6C0KQ75_9ZZZZ</name>
<sequence length="375" mass="43735">MEPVVTFNELPRFEGQIRICETAGDLSLYHYKTVDENSDPLLKQIRGIVFDNLGNLVMRGFPYTPEYTHDMPNLQAKIGDLSQYKITLSFEGTILRVFYYNDRWHVSTHRRLSAESSYWALRSVSFEELFRQGIDTILQQSESPLKTYMQQRGINEFNYDTFFNSLHKTRQYMFLISPVGENRIVSATYGDVPLVLHVGTFIEQKFTIDDYIGLPIPNQLKFGSVEELTTFVAGIHPLQAQGVLLMSPNGFFKISSKMYSFLHELRGNQANLQLRYLELFNEPDRLNTFVQLYPEFNHHFAHVNEKISSLVKTIHNAYISRFINKQLTFLPQAQFFFLMKVHNNYCNTNIKTTSARVRQLLMDEPAINIYRMINV</sequence>
<evidence type="ECO:0000313" key="1">
    <source>
        <dbReference type="EMBL" id="QHU20122.1"/>
    </source>
</evidence>
<organism evidence="1">
    <name type="scientific">viral metagenome</name>
    <dbReference type="NCBI Taxonomy" id="1070528"/>
    <lineage>
        <taxon>unclassified sequences</taxon>
        <taxon>metagenomes</taxon>
        <taxon>organismal metagenomes</taxon>
    </lineage>
</organism>
<proteinExistence type="predicted"/>
<evidence type="ECO:0008006" key="2">
    <source>
        <dbReference type="Google" id="ProtNLM"/>
    </source>
</evidence>
<reference evidence="1" key="1">
    <citation type="journal article" date="2020" name="Nature">
        <title>Giant virus diversity and host interactions through global metagenomics.</title>
        <authorList>
            <person name="Schulz F."/>
            <person name="Roux S."/>
            <person name="Paez-Espino D."/>
            <person name="Jungbluth S."/>
            <person name="Walsh D.A."/>
            <person name="Denef V.J."/>
            <person name="McMahon K.D."/>
            <person name="Konstantinidis K.T."/>
            <person name="Eloe-Fadrosh E.A."/>
            <person name="Kyrpides N.C."/>
            <person name="Woyke T."/>
        </authorList>
    </citation>
    <scope>NUCLEOTIDE SEQUENCE</scope>
    <source>
        <strain evidence="1">GVMAG-S-3300013014-136</strain>
    </source>
</reference>
<accession>A0A6C0KQ75</accession>
<dbReference type="EMBL" id="MN740962">
    <property type="protein sequence ID" value="QHU20122.1"/>
    <property type="molecule type" value="Genomic_DNA"/>
</dbReference>
<dbReference type="AlphaFoldDB" id="A0A6C0KQ75"/>
<protein>
    <recommendedName>
        <fullName evidence="2">T4 RNA ligase 1-like N-terminal domain-containing protein</fullName>
    </recommendedName>
</protein>